<protein>
    <recommendedName>
        <fullName evidence="3">TIR domain-containing protein</fullName>
    </recommendedName>
</protein>
<dbReference type="AlphaFoldDB" id="A0A8J3IQG1"/>
<organism evidence="4 5">
    <name type="scientific">Reticulibacter mediterranei</name>
    <dbReference type="NCBI Taxonomy" id="2778369"/>
    <lineage>
        <taxon>Bacteria</taxon>
        <taxon>Bacillati</taxon>
        <taxon>Chloroflexota</taxon>
        <taxon>Ktedonobacteria</taxon>
        <taxon>Ktedonobacterales</taxon>
        <taxon>Reticulibacteraceae</taxon>
        <taxon>Reticulibacter</taxon>
    </lineage>
</organism>
<keyword evidence="5" id="KW-1185">Reference proteome</keyword>
<dbReference type="EMBL" id="BNJK01000002">
    <property type="protein sequence ID" value="GHO98876.1"/>
    <property type="molecule type" value="Genomic_DNA"/>
</dbReference>
<dbReference type="Proteomes" id="UP000597444">
    <property type="component" value="Unassembled WGS sequence"/>
</dbReference>
<evidence type="ECO:0000256" key="1">
    <source>
        <dbReference type="SAM" id="MobiDB-lite"/>
    </source>
</evidence>
<feature type="region of interest" description="Disordered" evidence="1">
    <location>
        <begin position="142"/>
        <end position="165"/>
    </location>
</feature>
<evidence type="ECO:0000313" key="4">
    <source>
        <dbReference type="EMBL" id="GHO98876.1"/>
    </source>
</evidence>
<keyword evidence="2" id="KW-0812">Transmembrane</keyword>
<feature type="transmembrane region" description="Helical" evidence="2">
    <location>
        <begin position="21"/>
        <end position="47"/>
    </location>
</feature>
<dbReference type="InterPro" id="IPR000157">
    <property type="entry name" value="TIR_dom"/>
</dbReference>
<feature type="transmembrane region" description="Helical" evidence="2">
    <location>
        <begin position="91"/>
        <end position="110"/>
    </location>
</feature>
<dbReference type="SUPFAM" id="SSF52200">
    <property type="entry name" value="Toll/Interleukin receptor TIR domain"/>
    <property type="match status" value="1"/>
</dbReference>
<dbReference type="InterPro" id="IPR035897">
    <property type="entry name" value="Toll_tir_struct_dom_sf"/>
</dbReference>
<dbReference type="Gene3D" id="3.40.50.10140">
    <property type="entry name" value="Toll/interleukin-1 receptor homology (TIR) domain"/>
    <property type="match status" value="1"/>
</dbReference>
<proteinExistence type="predicted"/>
<dbReference type="RefSeq" id="WP_220209559.1">
    <property type="nucleotide sequence ID" value="NZ_BNJK01000002.1"/>
</dbReference>
<feature type="domain" description="TIR" evidence="3">
    <location>
        <begin position="188"/>
        <end position="321"/>
    </location>
</feature>
<dbReference type="GO" id="GO:0007165">
    <property type="term" value="P:signal transduction"/>
    <property type="evidence" value="ECO:0007669"/>
    <property type="project" value="InterPro"/>
</dbReference>
<sequence length="337" mass="38393">MTCKQNYQQRELFLNSMATMLFRIGGLLLFVHSVAGITVIICISNHLTPAPSWPWLWIELKVLVYLLGPILCFQSLMVICTHHLRFQHLKYSLLILTGSVGAFLCALNLSAWYASAAFPFLCLTYIAQWMFQARLPALPQKRRRNQSEGVNAKGNRQGKLSSSLRQRRKLQAPEAVVSLHQTAQDQNLPPQCIIWYESQTDGKFARQLLKHLQPAVRQEAIRLWDIGDIQPGDLWEARRTQAIQSAAVAVLLISADFLNNERIACQELPQLLYRAQTQRTLILRLQVSPCDLTRTGLERFHPINTQDKSLAKLGRAAREEILSQTAHIIRQRLGHCL</sequence>
<evidence type="ECO:0000259" key="3">
    <source>
        <dbReference type="PROSITE" id="PS50104"/>
    </source>
</evidence>
<keyword evidence="2" id="KW-1133">Transmembrane helix</keyword>
<name>A0A8J3IQG1_9CHLR</name>
<gene>
    <name evidence="4" type="ORF">KSF_089240</name>
</gene>
<feature type="transmembrane region" description="Helical" evidence="2">
    <location>
        <begin position="62"/>
        <end position="79"/>
    </location>
</feature>
<dbReference type="PROSITE" id="PS50104">
    <property type="entry name" value="TIR"/>
    <property type="match status" value="1"/>
</dbReference>
<reference evidence="4" key="1">
    <citation type="submission" date="2020-10" db="EMBL/GenBank/DDBJ databases">
        <title>Taxonomic study of unclassified bacteria belonging to the class Ktedonobacteria.</title>
        <authorList>
            <person name="Yabe S."/>
            <person name="Wang C.M."/>
            <person name="Zheng Y."/>
            <person name="Sakai Y."/>
            <person name="Cavaletti L."/>
            <person name="Monciardini P."/>
            <person name="Donadio S."/>
        </authorList>
    </citation>
    <scope>NUCLEOTIDE SEQUENCE</scope>
    <source>
        <strain evidence="4">ID150040</strain>
    </source>
</reference>
<keyword evidence="2" id="KW-0472">Membrane</keyword>
<evidence type="ECO:0000256" key="2">
    <source>
        <dbReference type="SAM" id="Phobius"/>
    </source>
</evidence>
<dbReference type="Pfam" id="PF13676">
    <property type="entry name" value="TIR_2"/>
    <property type="match status" value="1"/>
</dbReference>
<accession>A0A8J3IQG1</accession>
<comment type="caution">
    <text evidence="4">The sequence shown here is derived from an EMBL/GenBank/DDBJ whole genome shotgun (WGS) entry which is preliminary data.</text>
</comment>
<evidence type="ECO:0000313" key="5">
    <source>
        <dbReference type="Proteomes" id="UP000597444"/>
    </source>
</evidence>